<gene>
    <name evidence="1" type="primary">8</name>
    <name evidence="1" type="ORF">SEA_FOOTLOOSE_8</name>
</gene>
<sequence>MRGARMIYRGRRLAESRMSEDVTVGSFTDGVDEETGEPIRVPVVSRYSGGARIRWGSREVTNADAPMMPVTVQEPYLSVPVGTPLLHDNDEVLVVASESDQILVGRRFRVQGFPVAGQVTAHRYPLEELG</sequence>
<evidence type="ECO:0000313" key="1">
    <source>
        <dbReference type="EMBL" id="QWY84590.1"/>
    </source>
</evidence>
<protein>
    <submittedName>
        <fullName evidence="1">Head-to-tail stopper</fullName>
    </submittedName>
</protein>
<keyword evidence="2" id="KW-1185">Reference proteome</keyword>
<evidence type="ECO:0000313" key="2">
    <source>
        <dbReference type="Proteomes" id="UP000693692"/>
    </source>
</evidence>
<dbReference type="KEGG" id="vg:80018996"/>
<dbReference type="GeneID" id="80018996"/>
<organism evidence="1 2">
    <name type="scientific">Microbacterium phage Footloose</name>
    <dbReference type="NCBI Taxonomy" id="2836048"/>
    <lineage>
        <taxon>Viruses</taxon>
        <taxon>Duplodnaviria</taxon>
        <taxon>Heunggongvirae</taxon>
        <taxon>Uroviricota</taxon>
        <taxon>Caudoviricetes</taxon>
        <taxon>Footloosevirus</taxon>
        <taxon>Footloosevirus footloose</taxon>
    </lineage>
</organism>
<dbReference type="Proteomes" id="UP000693692">
    <property type="component" value="Segment"/>
</dbReference>
<reference evidence="1" key="1">
    <citation type="submission" date="2021-05" db="EMBL/GenBank/DDBJ databases">
        <authorList>
            <person name="Brink J."/>
            <person name="Busse A.L."/>
            <person name="Crowley H.J."/>
            <person name="Hall C.J."/>
            <person name="Hetherington P."/>
            <person name="Hovde T.M."/>
            <person name="Johnson J.A."/>
            <person name="Karch K.E."/>
            <person name="Krueger C.J."/>
            <person name="Lundberg T.J."/>
            <person name="Madla Sanchez I."/>
            <person name="Mathiesen C."/>
            <person name="Moore L.J."/>
            <person name="Nordberg R.J."/>
            <person name="Petersen I.M."/>
            <person name="Piton K.L."/>
            <person name="Rozycki S.T."/>
            <person name="Rutten E."/>
            <person name="Samuelson I.O."/>
            <person name="Sarkilahti S.K."/>
            <person name="Schubert K.A."/>
            <person name="Stamness T.F."/>
            <person name="Tinman A.J."/>
            <person name="Tutterrow P.B."/>
            <person name="Wanzek N.C."/>
            <person name="Wheeler C.D."/>
            <person name="Spring A.M."/>
            <person name="Klyczek K."/>
            <person name="Garlena R.A."/>
            <person name="Russell D.A."/>
            <person name="Pope W.H."/>
            <person name="Jacobs-Sera D."/>
            <person name="Hatfull G.F."/>
        </authorList>
    </citation>
    <scope>NUCLEOTIDE SEQUENCE</scope>
</reference>
<accession>A0A8F3ECQ5</accession>
<dbReference type="InterPro" id="IPR046075">
    <property type="entry name" value="DUF6093"/>
</dbReference>
<name>A0A8F3ECQ5_9CAUD</name>
<dbReference type="EMBL" id="MZ150789">
    <property type="protein sequence ID" value="QWY84590.1"/>
    <property type="molecule type" value="Genomic_DNA"/>
</dbReference>
<dbReference type="Pfam" id="PF19586">
    <property type="entry name" value="DUF6093"/>
    <property type="match status" value="1"/>
</dbReference>
<proteinExistence type="predicted"/>
<dbReference type="RefSeq" id="YP_010754405.1">
    <property type="nucleotide sequence ID" value="NC_073460.1"/>
</dbReference>